<sequence length="172" mass="19922">MTTLKNIPLIKSVTYAQISSSEAEDWQHPMLEIFRPVVQEHEKQKARLYLIPSTFDDEFDPDFSPQPTSANDLPELHEWTMRFVVSVLEIWAGRRSPSQLTRMCHRKIFTELHARAGSFKEVGKLRTIYQSEPLDGICESVVTVRFGERLRALSVRFEGVDNRWLCTALDLL</sequence>
<accession>A0A6J6IK72</accession>
<proteinExistence type="predicted"/>
<dbReference type="InterPro" id="IPR045596">
    <property type="entry name" value="DUF6459"/>
</dbReference>
<protein>
    <submittedName>
        <fullName evidence="1">Unannotated protein</fullName>
    </submittedName>
</protein>
<name>A0A6J6IK72_9ZZZZ</name>
<reference evidence="1" key="1">
    <citation type="submission" date="2020-05" db="EMBL/GenBank/DDBJ databases">
        <authorList>
            <person name="Chiriac C."/>
            <person name="Salcher M."/>
            <person name="Ghai R."/>
            <person name="Kavagutti S V."/>
        </authorList>
    </citation>
    <scope>NUCLEOTIDE SEQUENCE</scope>
</reference>
<dbReference type="AlphaFoldDB" id="A0A6J6IK72"/>
<evidence type="ECO:0000313" key="1">
    <source>
        <dbReference type="EMBL" id="CAB4624942.1"/>
    </source>
</evidence>
<organism evidence="1">
    <name type="scientific">freshwater metagenome</name>
    <dbReference type="NCBI Taxonomy" id="449393"/>
    <lineage>
        <taxon>unclassified sequences</taxon>
        <taxon>metagenomes</taxon>
        <taxon>ecological metagenomes</taxon>
    </lineage>
</organism>
<dbReference type="EMBL" id="CAEZVH010000045">
    <property type="protein sequence ID" value="CAB4624942.1"/>
    <property type="molecule type" value="Genomic_DNA"/>
</dbReference>
<gene>
    <name evidence="1" type="ORF">UFOPK1951_00527</name>
</gene>
<dbReference type="Pfam" id="PF20060">
    <property type="entry name" value="DUF6459"/>
    <property type="match status" value="1"/>
</dbReference>